<dbReference type="GO" id="GO:0061710">
    <property type="term" value="F:L-threonylcarbamoyladenylate synthase"/>
    <property type="evidence" value="ECO:0007669"/>
    <property type="project" value="UniProtKB-EC"/>
</dbReference>
<evidence type="ECO:0000256" key="6">
    <source>
        <dbReference type="ARBA" id="ARBA00022694"/>
    </source>
</evidence>
<dbReference type="InterPro" id="IPR017945">
    <property type="entry name" value="DHBP_synth_RibB-like_a/b_dom"/>
</dbReference>
<evidence type="ECO:0000256" key="2">
    <source>
        <dbReference type="ARBA" id="ARBA00007663"/>
    </source>
</evidence>
<evidence type="ECO:0000256" key="8">
    <source>
        <dbReference type="ARBA" id="ARBA00022741"/>
    </source>
</evidence>
<accession>A0A1F7Y0N3</accession>
<evidence type="ECO:0000256" key="5">
    <source>
        <dbReference type="ARBA" id="ARBA00022679"/>
    </source>
</evidence>
<dbReference type="AlphaFoldDB" id="A0A1F7Y0N3"/>
<comment type="caution">
    <text evidence="13">The sequence shown here is derived from an EMBL/GenBank/DDBJ whole genome shotgun (WGS) entry which is preliminary data.</text>
</comment>
<comment type="similarity">
    <text evidence="2">Belongs to the SUA5 family.</text>
</comment>
<keyword evidence="8" id="KW-0547">Nucleotide-binding</keyword>
<dbReference type="InterPro" id="IPR006070">
    <property type="entry name" value="Sua5-like_dom"/>
</dbReference>
<dbReference type="GO" id="GO:0003725">
    <property type="term" value="F:double-stranded RNA binding"/>
    <property type="evidence" value="ECO:0007669"/>
    <property type="project" value="InterPro"/>
</dbReference>
<comment type="subcellular location">
    <subcellularLocation>
        <location evidence="1">Cytoplasm</location>
    </subcellularLocation>
</comment>
<keyword evidence="7" id="KW-0548">Nucleotidyltransferase</keyword>
<dbReference type="GO" id="GO:0005737">
    <property type="term" value="C:cytoplasm"/>
    <property type="evidence" value="ECO:0007669"/>
    <property type="project" value="UniProtKB-SubCell"/>
</dbReference>
<evidence type="ECO:0000259" key="12">
    <source>
        <dbReference type="PROSITE" id="PS51163"/>
    </source>
</evidence>
<evidence type="ECO:0000256" key="4">
    <source>
        <dbReference type="ARBA" id="ARBA00022490"/>
    </source>
</evidence>
<dbReference type="GO" id="GO:0005524">
    <property type="term" value="F:ATP binding"/>
    <property type="evidence" value="ECO:0007669"/>
    <property type="project" value="UniProtKB-KW"/>
</dbReference>
<evidence type="ECO:0000256" key="10">
    <source>
        <dbReference type="ARBA" id="ARBA00029774"/>
    </source>
</evidence>
<dbReference type="InterPro" id="IPR050156">
    <property type="entry name" value="TC-AMP_synthase_SUA5"/>
</dbReference>
<dbReference type="NCBIfam" id="TIGR00057">
    <property type="entry name" value="L-threonylcarbamoyladenylate synthase"/>
    <property type="match status" value="1"/>
</dbReference>
<keyword evidence="9" id="KW-0067">ATP-binding</keyword>
<evidence type="ECO:0000256" key="1">
    <source>
        <dbReference type="ARBA" id="ARBA00004496"/>
    </source>
</evidence>
<evidence type="ECO:0000256" key="3">
    <source>
        <dbReference type="ARBA" id="ARBA00012584"/>
    </source>
</evidence>
<dbReference type="EMBL" id="MGGE01000035">
    <property type="protein sequence ID" value="OGM20760.1"/>
    <property type="molecule type" value="Genomic_DNA"/>
</dbReference>
<sequence length="214" mass="23860">MVIKTVYLKRINTKVLRKAADILKSGGLVVYPTDTTYGLGANALDEKAVRKIYELKGREFSKPTHVIVRDWKMIEKLTYVNDAARKLFEEFLPGPLTIILRKKKIVPDILTADLPTLGIRIPKTKITQSLSNLLPFPYTTPSANRSGGKTPYSIDEVKVELDIDKIDLILDAGPLPQVKPSTIIDLSSSTPKILRQGPVTKKEIEKVLKVKIVS</sequence>
<dbReference type="EC" id="2.7.7.87" evidence="3"/>
<keyword evidence="6" id="KW-0819">tRNA processing</keyword>
<keyword evidence="5" id="KW-0808">Transferase</keyword>
<keyword evidence="4" id="KW-0963">Cytoplasm</keyword>
<dbReference type="PROSITE" id="PS51163">
    <property type="entry name" value="YRDC"/>
    <property type="match status" value="1"/>
</dbReference>
<feature type="domain" description="YrdC-like" evidence="12">
    <location>
        <begin position="13"/>
        <end position="199"/>
    </location>
</feature>
<dbReference type="SUPFAM" id="SSF55821">
    <property type="entry name" value="YrdC/RibB"/>
    <property type="match status" value="1"/>
</dbReference>
<dbReference type="Pfam" id="PF01300">
    <property type="entry name" value="Sua5_yciO_yrdC"/>
    <property type="match status" value="1"/>
</dbReference>
<dbReference type="PANTHER" id="PTHR17490:SF16">
    <property type="entry name" value="THREONYLCARBAMOYL-AMP SYNTHASE"/>
    <property type="match status" value="1"/>
</dbReference>
<evidence type="ECO:0000313" key="13">
    <source>
        <dbReference type="EMBL" id="OGM20760.1"/>
    </source>
</evidence>
<name>A0A1F7Y0N3_9BACT</name>
<dbReference type="Gene3D" id="3.90.870.10">
    <property type="entry name" value="DHBP synthase"/>
    <property type="match status" value="1"/>
</dbReference>
<gene>
    <name evidence="13" type="ORF">A2714_03725</name>
</gene>
<evidence type="ECO:0000256" key="9">
    <source>
        <dbReference type="ARBA" id="ARBA00022840"/>
    </source>
</evidence>
<dbReference type="PANTHER" id="PTHR17490">
    <property type="entry name" value="SUA5"/>
    <property type="match status" value="1"/>
</dbReference>
<comment type="catalytic activity">
    <reaction evidence="11">
        <text>L-threonine + hydrogencarbonate + ATP = L-threonylcarbamoyladenylate + diphosphate + H2O</text>
        <dbReference type="Rhea" id="RHEA:36407"/>
        <dbReference type="ChEBI" id="CHEBI:15377"/>
        <dbReference type="ChEBI" id="CHEBI:17544"/>
        <dbReference type="ChEBI" id="CHEBI:30616"/>
        <dbReference type="ChEBI" id="CHEBI:33019"/>
        <dbReference type="ChEBI" id="CHEBI:57926"/>
        <dbReference type="ChEBI" id="CHEBI:73682"/>
        <dbReference type="EC" id="2.7.7.87"/>
    </reaction>
</comment>
<dbReference type="GO" id="GO:0008033">
    <property type="term" value="P:tRNA processing"/>
    <property type="evidence" value="ECO:0007669"/>
    <property type="project" value="UniProtKB-KW"/>
</dbReference>
<organism evidence="13 14">
    <name type="scientific">Candidatus Woesebacteria bacterium RIFCSPHIGHO2_01_FULL_38_9</name>
    <dbReference type="NCBI Taxonomy" id="1802492"/>
    <lineage>
        <taxon>Bacteria</taxon>
        <taxon>Candidatus Woeseibacteriota</taxon>
    </lineage>
</organism>
<evidence type="ECO:0000256" key="11">
    <source>
        <dbReference type="ARBA" id="ARBA00048366"/>
    </source>
</evidence>
<reference evidence="13 14" key="1">
    <citation type="journal article" date="2016" name="Nat. Commun.">
        <title>Thousands of microbial genomes shed light on interconnected biogeochemical processes in an aquifer system.</title>
        <authorList>
            <person name="Anantharaman K."/>
            <person name="Brown C.T."/>
            <person name="Hug L.A."/>
            <person name="Sharon I."/>
            <person name="Castelle C.J."/>
            <person name="Probst A.J."/>
            <person name="Thomas B.C."/>
            <person name="Singh A."/>
            <person name="Wilkins M.J."/>
            <person name="Karaoz U."/>
            <person name="Brodie E.L."/>
            <person name="Williams K.H."/>
            <person name="Hubbard S.S."/>
            <person name="Banfield J.F."/>
        </authorList>
    </citation>
    <scope>NUCLEOTIDE SEQUENCE [LARGE SCALE GENOMIC DNA]</scope>
</reference>
<evidence type="ECO:0000313" key="14">
    <source>
        <dbReference type="Proteomes" id="UP000178419"/>
    </source>
</evidence>
<dbReference type="GO" id="GO:0006450">
    <property type="term" value="P:regulation of translational fidelity"/>
    <property type="evidence" value="ECO:0007669"/>
    <property type="project" value="TreeGrafter"/>
</dbReference>
<dbReference type="GO" id="GO:0000049">
    <property type="term" value="F:tRNA binding"/>
    <property type="evidence" value="ECO:0007669"/>
    <property type="project" value="TreeGrafter"/>
</dbReference>
<protein>
    <recommendedName>
        <fullName evidence="10">L-threonylcarbamoyladenylate synthase</fullName>
        <ecNumber evidence="3">2.7.7.87</ecNumber>
    </recommendedName>
    <alternativeName>
        <fullName evidence="10">L-threonylcarbamoyladenylate synthase</fullName>
    </alternativeName>
</protein>
<dbReference type="Proteomes" id="UP000178419">
    <property type="component" value="Unassembled WGS sequence"/>
</dbReference>
<evidence type="ECO:0000256" key="7">
    <source>
        <dbReference type="ARBA" id="ARBA00022695"/>
    </source>
</evidence>
<proteinExistence type="inferred from homology"/>